<evidence type="ECO:0000256" key="1">
    <source>
        <dbReference type="SAM" id="Phobius"/>
    </source>
</evidence>
<gene>
    <name evidence="2" type="primary">ND6</name>
</gene>
<dbReference type="AlphaFoldDB" id="A0A7M4C8U4"/>
<sequence length="144" mass="16879">MKIMIMLGVLFILSIQPMMIISSLIFTVLMYSLYLFWYLSSFWFSYMMVLVLMSGVLVVFTYMMSVLPNESFEVSSLMVLVFSIVLMYKNKFHEEIIQDISLGSMKIWESMTMMLSLFLVIYLLFIMVMVVWVGMMERGAVRIA</sequence>
<feature type="transmembrane region" description="Helical" evidence="1">
    <location>
        <begin position="7"/>
        <end position="37"/>
    </location>
</feature>
<keyword evidence="1" id="KW-0472">Membrane</keyword>
<proteinExistence type="predicted"/>
<feature type="transmembrane region" description="Helical" evidence="1">
    <location>
        <begin position="71"/>
        <end position="88"/>
    </location>
</feature>
<organism evidence="2">
    <name type="scientific">Araneus diadematus</name>
    <name type="common">European garden spider</name>
    <name type="synonym">Cross spider</name>
    <dbReference type="NCBI Taxonomy" id="45920"/>
    <lineage>
        <taxon>Eukaryota</taxon>
        <taxon>Metazoa</taxon>
        <taxon>Ecdysozoa</taxon>
        <taxon>Arthropoda</taxon>
        <taxon>Chelicerata</taxon>
        <taxon>Arachnida</taxon>
        <taxon>Araneae</taxon>
        <taxon>Araneomorphae</taxon>
        <taxon>Entelegynae</taxon>
        <taxon>Araneoidea</taxon>
        <taxon>Araneidae</taxon>
        <taxon>Araneus</taxon>
    </lineage>
</organism>
<evidence type="ECO:0000313" key="2">
    <source>
        <dbReference type="EMBL" id="QNV12131.1"/>
    </source>
</evidence>
<reference evidence="2" key="1">
    <citation type="submission" date="2020-08" db="EMBL/GenBank/DDBJ databases">
        <title>DNAmark Project.</title>
        <authorList>
            <person name="Leerhoei F."/>
        </authorList>
    </citation>
    <scope>NUCLEOTIDE SEQUENCE</scope>
    <source>
        <strain evidence="2">DM578</strain>
    </source>
</reference>
<dbReference type="EMBL" id="MT862433">
    <property type="protein sequence ID" value="QNV12131.1"/>
    <property type="molecule type" value="Genomic_DNA"/>
</dbReference>
<geneLocation type="mitochondrion" evidence="2"/>
<protein>
    <submittedName>
        <fullName evidence="2">NADH dehydrogenase subunit 6</fullName>
    </submittedName>
</protein>
<accession>A0A7M4C8U4</accession>
<keyword evidence="1" id="KW-1133">Transmembrane helix</keyword>
<keyword evidence="1" id="KW-0812">Transmembrane</keyword>
<feature type="transmembrane region" description="Helical" evidence="1">
    <location>
        <begin position="43"/>
        <end position="64"/>
    </location>
</feature>
<name>A0A7M4C8U4_ARADI</name>
<keyword evidence="2" id="KW-0496">Mitochondrion</keyword>
<feature type="transmembrane region" description="Helical" evidence="1">
    <location>
        <begin position="108"/>
        <end position="133"/>
    </location>
</feature>